<proteinExistence type="predicted"/>
<dbReference type="Gene3D" id="3.20.20.70">
    <property type="entry name" value="Aldolase class I"/>
    <property type="match status" value="1"/>
</dbReference>
<dbReference type="GO" id="GO:0016051">
    <property type="term" value="P:carbohydrate biosynthetic process"/>
    <property type="evidence" value="ECO:0007669"/>
    <property type="project" value="InterPro"/>
</dbReference>
<feature type="domain" description="AFP-like" evidence="1">
    <location>
        <begin position="283"/>
        <end position="341"/>
    </location>
</feature>
<gene>
    <name evidence="2" type="ORF">CLV59_102507</name>
</gene>
<evidence type="ECO:0000313" key="3">
    <source>
        <dbReference type="Proteomes" id="UP000249819"/>
    </source>
</evidence>
<dbReference type="InterPro" id="IPR013132">
    <property type="entry name" value="PseI/NeuA/B-like_N"/>
</dbReference>
<dbReference type="InterPro" id="IPR013974">
    <property type="entry name" value="SAF"/>
</dbReference>
<dbReference type="PROSITE" id="PS50844">
    <property type="entry name" value="AFP_LIKE"/>
    <property type="match status" value="1"/>
</dbReference>
<dbReference type="GO" id="GO:0047444">
    <property type="term" value="F:N-acylneuraminate-9-phosphate synthase activity"/>
    <property type="evidence" value="ECO:0007669"/>
    <property type="project" value="TreeGrafter"/>
</dbReference>
<dbReference type="SUPFAM" id="SSF51569">
    <property type="entry name" value="Aldolase"/>
    <property type="match status" value="1"/>
</dbReference>
<reference evidence="2 3" key="1">
    <citation type="submission" date="2018-06" db="EMBL/GenBank/DDBJ databases">
        <title>Genomic Encyclopedia of Archaeal and Bacterial Type Strains, Phase II (KMG-II): from individual species to whole genera.</title>
        <authorList>
            <person name="Goeker M."/>
        </authorList>
    </citation>
    <scope>NUCLEOTIDE SEQUENCE [LARGE SCALE GENOMIC DNA]</scope>
    <source>
        <strain evidence="2 3">DSM 29821</strain>
    </source>
</reference>
<dbReference type="InterPro" id="IPR051690">
    <property type="entry name" value="PseI-like"/>
</dbReference>
<dbReference type="NCBIfam" id="TIGR03569">
    <property type="entry name" value="NeuB_NnaB"/>
    <property type="match status" value="1"/>
</dbReference>
<keyword evidence="3" id="KW-1185">Reference proteome</keyword>
<evidence type="ECO:0000259" key="1">
    <source>
        <dbReference type="PROSITE" id="PS50844"/>
    </source>
</evidence>
<dbReference type="PANTHER" id="PTHR42966">
    <property type="entry name" value="N-ACETYLNEURAMINATE SYNTHASE"/>
    <property type="match status" value="1"/>
</dbReference>
<dbReference type="RefSeq" id="WP_111591435.1">
    <property type="nucleotide sequence ID" value="NZ_QLMA01000002.1"/>
</dbReference>
<dbReference type="PANTHER" id="PTHR42966:SF1">
    <property type="entry name" value="SIALIC ACID SYNTHASE"/>
    <property type="match status" value="1"/>
</dbReference>
<protein>
    <submittedName>
        <fullName evidence="2">N-acetylneuraminate synthase/N,N'-diacetyllegionaminate synthase</fullName>
    </submittedName>
</protein>
<dbReference type="Pfam" id="PF08666">
    <property type="entry name" value="SAF"/>
    <property type="match status" value="1"/>
</dbReference>
<dbReference type="SMART" id="SM00858">
    <property type="entry name" value="SAF"/>
    <property type="match status" value="1"/>
</dbReference>
<dbReference type="Pfam" id="PF03102">
    <property type="entry name" value="NeuB"/>
    <property type="match status" value="1"/>
</dbReference>
<organism evidence="2 3">
    <name type="scientific">Chitinophaga dinghuensis</name>
    <dbReference type="NCBI Taxonomy" id="1539050"/>
    <lineage>
        <taxon>Bacteria</taxon>
        <taxon>Pseudomonadati</taxon>
        <taxon>Bacteroidota</taxon>
        <taxon>Chitinophagia</taxon>
        <taxon>Chitinophagales</taxon>
        <taxon>Chitinophagaceae</taxon>
        <taxon>Chitinophaga</taxon>
    </lineage>
</organism>
<dbReference type="AlphaFoldDB" id="A0A327W987"/>
<evidence type="ECO:0000313" key="2">
    <source>
        <dbReference type="EMBL" id="RAJ85802.1"/>
    </source>
</evidence>
<dbReference type="EMBL" id="QLMA01000002">
    <property type="protein sequence ID" value="RAJ85802.1"/>
    <property type="molecule type" value="Genomic_DNA"/>
</dbReference>
<dbReference type="InterPro" id="IPR057736">
    <property type="entry name" value="SAF_PseI/NeuA/NeuB"/>
</dbReference>
<sequence>MKHQVCIIAEAGVNHNGKVDLAMKLIDEAASAGVDYVKFQTWVTDDIIDQSAPKATYQKENDGADSSQYEMLKKLELSFDSFRILKEYCDTKGVKFLSTPDDEKSLNFLVDELKMDVIKVGSGEITNIPFLRKIGQKGLEVILSTGMSGLGEVERAYNTLLHAGAKHVTILHCTSNYPAPYDSINLQAMKTLEYAFKTDIGYSDHTEGIAISLAAVAMGAKVIEKHYTLDRNMPGPDHKASMDPIELKQLVIGVRQVEMAISGNGKKEIQDTERDTKAVVTKGIYLKNEVPEGTILAEDMFLYKRPQQGLAADQADIIVGRKLNKSLKQGSPVNWKDISFE</sequence>
<dbReference type="InterPro" id="IPR036732">
    <property type="entry name" value="AFP_Neu5c_C_sf"/>
</dbReference>
<comment type="caution">
    <text evidence="2">The sequence shown here is derived from an EMBL/GenBank/DDBJ whole genome shotgun (WGS) entry which is preliminary data.</text>
</comment>
<dbReference type="CDD" id="cd11615">
    <property type="entry name" value="SAF_NeuB_like"/>
    <property type="match status" value="1"/>
</dbReference>
<dbReference type="Proteomes" id="UP000249819">
    <property type="component" value="Unassembled WGS sequence"/>
</dbReference>
<dbReference type="SUPFAM" id="SSF51269">
    <property type="entry name" value="AFP III-like domain"/>
    <property type="match status" value="1"/>
</dbReference>
<accession>A0A327W987</accession>
<dbReference type="OrthoDB" id="9814210at2"/>
<dbReference type="InterPro" id="IPR006190">
    <property type="entry name" value="SAF_AFP_Neu5Ac"/>
</dbReference>
<dbReference type="InterPro" id="IPR013785">
    <property type="entry name" value="Aldolase_TIM"/>
</dbReference>
<dbReference type="InterPro" id="IPR020007">
    <property type="entry name" value="NeuB/NeuA"/>
</dbReference>
<dbReference type="Gene3D" id="3.90.1210.10">
    <property type="entry name" value="Antifreeze-like/N-acetylneuraminic acid synthase C-terminal domain"/>
    <property type="match status" value="1"/>
</dbReference>
<name>A0A327W987_9BACT</name>